<proteinExistence type="predicted"/>
<evidence type="ECO:0000313" key="2">
    <source>
        <dbReference type="Proteomes" id="UP001472866"/>
    </source>
</evidence>
<dbReference type="EMBL" id="CP151503">
    <property type="protein sequence ID" value="WZN60662.1"/>
    <property type="molecule type" value="Genomic_DNA"/>
</dbReference>
<sequence>MAMAMARVVVVEGAGSVDVNGKYAERDPRKVPAGFRLTCEKMLWDPEQTWKELTTGTTPWFESDNDSYIYLNRDGRWWIDDPSGAGVYIAKHDGASETPPTSGYVPLSGGELPVPQVVTADRY</sequence>
<evidence type="ECO:0000313" key="1">
    <source>
        <dbReference type="EMBL" id="WZN60662.1"/>
    </source>
</evidence>
<organism evidence="1 2">
    <name type="scientific">Chloropicon roscoffensis</name>
    <dbReference type="NCBI Taxonomy" id="1461544"/>
    <lineage>
        <taxon>Eukaryota</taxon>
        <taxon>Viridiplantae</taxon>
        <taxon>Chlorophyta</taxon>
        <taxon>Chloropicophyceae</taxon>
        <taxon>Chloropicales</taxon>
        <taxon>Chloropicaceae</taxon>
        <taxon>Chloropicon</taxon>
    </lineage>
</organism>
<name>A0AAX4P459_9CHLO</name>
<dbReference type="Proteomes" id="UP001472866">
    <property type="component" value="Chromosome 03"/>
</dbReference>
<accession>A0AAX4P459</accession>
<dbReference type="AlphaFoldDB" id="A0AAX4P459"/>
<gene>
    <name evidence="1" type="ORF">HKI87_03g21960</name>
</gene>
<protein>
    <submittedName>
        <fullName evidence="1">Uncharacterized protein</fullName>
    </submittedName>
</protein>
<reference evidence="1 2" key="1">
    <citation type="submission" date="2024-03" db="EMBL/GenBank/DDBJ databases">
        <title>Complete genome sequence of the green alga Chloropicon roscoffensis RCC1871.</title>
        <authorList>
            <person name="Lemieux C."/>
            <person name="Pombert J.-F."/>
            <person name="Otis C."/>
            <person name="Turmel M."/>
        </authorList>
    </citation>
    <scope>NUCLEOTIDE SEQUENCE [LARGE SCALE GENOMIC DNA]</scope>
    <source>
        <strain evidence="1 2">RCC1871</strain>
    </source>
</reference>
<keyword evidence="2" id="KW-1185">Reference proteome</keyword>